<sequence length="298" mass="31214">MIAVVAGVLVVVAGCGAGEGGGGTTPPSTSATVAAMSVPEYQAVLTGVEQAVRPLIDRINSAGSVEDLAVVREELAKLLEAKRAEIDKVVPPAAAKQAHTRLAAFVAGSASLRVAPKLDTEANECGIAPGPEVHVPQAKRYVRTALYTALTGVAEELDKQNLKLGNLIPAEPETPAEQSRQAKNGEVVHRSGPKGRARLEISNDGDGDVAVSAVVGKPDNPRATIYVRAKSKATLSSLAGTYEVYFKTGTDWDGKRRGFTRDCAYQKFDQSFSGNAHWQITLTPVIGGNASTTKIPAF</sequence>
<dbReference type="Proteomes" id="UP000533598">
    <property type="component" value="Unassembled WGS sequence"/>
</dbReference>
<dbReference type="EMBL" id="JACHMH010000001">
    <property type="protein sequence ID" value="MBB4679396.1"/>
    <property type="molecule type" value="Genomic_DNA"/>
</dbReference>
<organism evidence="2 3">
    <name type="scientific">Crossiella cryophila</name>
    <dbReference type="NCBI Taxonomy" id="43355"/>
    <lineage>
        <taxon>Bacteria</taxon>
        <taxon>Bacillati</taxon>
        <taxon>Actinomycetota</taxon>
        <taxon>Actinomycetes</taxon>
        <taxon>Pseudonocardiales</taxon>
        <taxon>Pseudonocardiaceae</taxon>
        <taxon>Crossiella</taxon>
    </lineage>
</organism>
<name>A0A7W7CGI6_9PSEU</name>
<feature type="region of interest" description="Disordered" evidence="1">
    <location>
        <begin position="172"/>
        <end position="203"/>
    </location>
</feature>
<evidence type="ECO:0000313" key="3">
    <source>
        <dbReference type="Proteomes" id="UP000533598"/>
    </source>
</evidence>
<accession>A0A7W7CGI6</accession>
<dbReference type="AlphaFoldDB" id="A0A7W7CGI6"/>
<evidence type="ECO:0000313" key="2">
    <source>
        <dbReference type="EMBL" id="MBB4679396.1"/>
    </source>
</evidence>
<comment type="caution">
    <text evidence="2">The sequence shown here is derived from an EMBL/GenBank/DDBJ whole genome shotgun (WGS) entry which is preliminary data.</text>
</comment>
<gene>
    <name evidence="2" type="ORF">HNR67_005514</name>
</gene>
<evidence type="ECO:0000256" key="1">
    <source>
        <dbReference type="SAM" id="MobiDB-lite"/>
    </source>
</evidence>
<reference evidence="2 3" key="1">
    <citation type="submission" date="2020-08" db="EMBL/GenBank/DDBJ databases">
        <title>Sequencing the genomes of 1000 actinobacteria strains.</title>
        <authorList>
            <person name="Klenk H.-P."/>
        </authorList>
    </citation>
    <scope>NUCLEOTIDE SEQUENCE [LARGE SCALE GENOMIC DNA]</scope>
    <source>
        <strain evidence="2 3">DSM 44230</strain>
    </source>
</reference>
<proteinExistence type="predicted"/>
<protein>
    <submittedName>
        <fullName evidence="2">Uncharacterized protein</fullName>
    </submittedName>
</protein>
<keyword evidence="3" id="KW-1185">Reference proteome</keyword>
<dbReference type="RefSeq" id="WP_185005152.1">
    <property type="nucleotide sequence ID" value="NZ_BAAAUI010000001.1"/>
</dbReference>